<evidence type="ECO:0000256" key="2">
    <source>
        <dbReference type="SAM" id="SignalP"/>
    </source>
</evidence>
<name>A0A9P7V4Y3_9ASCO</name>
<comment type="caution">
    <text evidence="3">The sequence shown here is derived from an EMBL/GenBank/DDBJ whole genome shotgun (WGS) entry which is preliminary data.</text>
</comment>
<organism evidence="3 4">
    <name type="scientific">Scheffersomyces spartinae</name>
    <dbReference type="NCBI Taxonomy" id="45513"/>
    <lineage>
        <taxon>Eukaryota</taxon>
        <taxon>Fungi</taxon>
        <taxon>Dikarya</taxon>
        <taxon>Ascomycota</taxon>
        <taxon>Saccharomycotina</taxon>
        <taxon>Pichiomycetes</taxon>
        <taxon>Debaryomycetaceae</taxon>
        <taxon>Scheffersomyces</taxon>
    </lineage>
</organism>
<reference evidence="3" key="1">
    <citation type="submission" date="2021-03" db="EMBL/GenBank/DDBJ databases">
        <authorList>
            <person name="Palmer J.M."/>
        </authorList>
    </citation>
    <scope>NUCLEOTIDE SEQUENCE</scope>
    <source>
        <strain evidence="3">ARV_011</strain>
    </source>
</reference>
<dbReference type="RefSeq" id="XP_043046815.1">
    <property type="nucleotide sequence ID" value="XM_043194619.1"/>
</dbReference>
<feature type="region of interest" description="Disordered" evidence="1">
    <location>
        <begin position="85"/>
        <end position="150"/>
    </location>
</feature>
<dbReference type="AlphaFoldDB" id="A0A9P7V4Y3"/>
<sequence length="317" mass="34401">MLGGSKGYLLFLAASSALAETLPAWSFSNSSSYNPSSSVEIAPLSFHYYNSSYMPSQEPTSENTTPIESFTLEENTTTEKELITTDIVSSVSNPETSNTEPGTSIEAGTSTEMETDTGTISEETSTPLVTNPEESSTESSSSSTSSLPLEFQGKRDDSQAGFVLTVPGWLTPFIANIETFGFVYSEVLIYIEGITPIPSTWYSVFAVDNITTFSFLYANLADDEMVKMMFVYPTTEFGFFVSRLVLVLNDRLSLPLKRREELGLKKRDFVTVTMDATATVSDVFSSTSDTLDFPTDVPAVQIPSFSATPTSGAISEA</sequence>
<keyword evidence="4" id="KW-1185">Reference proteome</keyword>
<feature type="chain" id="PRO_5040191195" evidence="2">
    <location>
        <begin position="20"/>
        <end position="317"/>
    </location>
</feature>
<dbReference type="GeneID" id="66117299"/>
<keyword evidence="2" id="KW-0732">Signal</keyword>
<dbReference type="Proteomes" id="UP000790833">
    <property type="component" value="Unassembled WGS sequence"/>
</dbReference>
<evidence type="ECO:0000313" key="4">
    <source>
        <dbReference type="Proteomes" id="UP000790833"/>
    </source>
</evidence>
<proteinExistence type="predicted"/>
<accession>A0A9P7V4Y3</accession>
<feature type="non-terminal residue" evidence="3">
    <location>
        <position position="1"/>
    </location>
</feature>
<gene>
    <name evidence="3" type="ORF">KQ657_003925</name>
</gene>
<protein>
    <submittedName>
        <fullName evidence="3">Uncharacterized protein</fullName>
    </submittedName>
</protein>
<evidence type="ECO:0000256" key="1">
    <source>
        <dbReference type="SAM" id="MobiDB-lite"/>
    </source>
</evidence>
<evidence type="ECO:0000313" key="3">
    <source>
        <dbReference type="EMBL" id="KAG7191260.1"/>
    </source>
</evidence>
<dbReference type="EMBL" id="JAHMUF010000043">
    <property type="protein sequence ID" value="KAG7191260.1"/>
    <property type="molecule type" value="Genomic_DNA"/>
</dbReference>
<feature type="compositionally biased region" description="Polar residues" evidence="1">
    <location>
        <begin position="86"/>
        <end position="129"/>
    </location>
</feature>
<feature type="compositionally biased region" description="Low complexity" evidence="1">
    <location>
        <begin position="133"/>
        <end position="146"/>
    </location>
</feature>
<feature type="signal peptide" evidence="2">
    <location>
        <begin position="1"/>
        <end position="19"/>
    </location>
</feature>